<evidence type="ECO:0000313" key="2">
    <source>
        <dbReference type="Proteomes" id="UP000655588"/>
    </source>
</evidence>
<reference evidence="1" key="1">
    <citation type="submission" date="2019-11" db="EMBL/GenBank/DDBJ databases">
        <title>The nuclear and mitochondrial genomes of Frieseomelitta varia - a highly eusocial stingless bee (Meliponini) with a permanently sterile worker caste.</title>
        <authorList>
            <person name="Freitas F.C.P."/>
            <person name="Lourenco A.P."/>
            <person name="Nunes F.M.F."/>
            <person name="Paschoal A.R."/>
            <person name="Abreu F.C.P."/>
            <person name="Barbin F.O."/>
            <person name="Bataglia L."/>
            <person name="Cardoso-Junior C.A.M."/>
            <person name="Cervoni M.S."/>
            <person name="Silva S.R."/>
            <person name="Dalarmi F."/>
            <person name="Del Lama M.A."/>
            <person name="Depintor T.S."/>
            <person name="Ferreira K.M."/>
            <person name="Goria P.S."/>
            <person name="Jaskot M.C."/>
            <person name="Lago D.C."/>
            <person name="Luna-Lucena D."/>
            <person name="Moda L.M."/>
            <person name="Nascimento L."/>
            <person name="Pedrino M."/>
            <person name="Rabico F.O."/>
            <person name="Sanches F.C."/>
            <person name="Santos D.E."/>
            <person name="Santos C.G."/>
            <person name="Vieira J."/>
            <person name="Lopes T.F."/>
            <person name="Barchuk A.R."/>
            <person name="Hartfelder K."/>
            <person name="Simoes Z.L.P."/>
            <person name="Bitondi M.M.G."/>
            <person name="Pinheiro D.G."/>
        </authorList>
    </citation>
    <scope>NUCLEOTIDE SEQUENCE</scope>
    <source>
        <strain evidence="1">USP_RPSP 00005682</strain>
        <tissue evidence="1">Whole individual</tissue>
    </source>
</reference>
<keyword evidence="2" id="KW-1185">Reference proteome</keyword>
<dbReference type="EMBL" id="WNWW01000552">
    <property type="protein sequence ID" value="KAF3423623.1"/>
    <property type="molecule type" value="Genomic_DNA"/>
</dbReference>
<sequence length="120" mass="13854">MKKYPDHQRMNRGLRTKAWSCPLSVENVDLQAGVRRVRTRHRSPQVLLNALSTIQQRRTSSVDTEGIEHTIHRFPLSNSRAAIKQRYQNVTITRSSSDLIEYSSILWSSSMSFCVIRRPG</sequence>
<gene>
    <name evidence="1" type="ORF">E2986_12473</name>
</gene>
<organism evidence="1 2">
    <name type="scientific">Frieseomelitta varia</name>
    <dbReference type="NCBI Taxonomy" id="561572"/>
    <lineage>
        <taxon>Eukaryota</taxon>
        <taxon>Metazoa</taxon>
        <taxon>Ecdysozoa</taxon>
        <taxon>Arthropoda</taxon>
        <taxon>Hexapoda</taxon>
        <taxon>Insecta</taxon>
        <taxon>Pterygota</taxon>
        <taxon>Neoptera</taxon>
        <taxon>Endopterygota</taxon>
        <taxon>Hymenoptera</taxon>
        <taxon>Apocrita</taxon>
        <taxon>Aculeata</taxon>
        <taxon>Apoidea</taxon>
        <taxon>Anthophila</taxon>
        <taxon>Apidae</taxon>
        <taxon>Frieseomelitta</taxon>
    </lineage>
</organism>
<comment type="caution">
    <text evidence="1">The sequence shown here is derived from an EMBL/GenBank/DDBJ whole genome shotgun (WGS) entry which is preliminary data.</text>
</comment>
<dbReference type="AlphaFoldDB" id="A0A833RP40"/>
<protein>
    <submittedName>
        <fullName evidence="1">Uncharacterized protein</fullName>
    </submittedName>
</protein>
<accession>A0A833RP40</accession>
<dbReference type="Proteomes" id="UP000655588">
    <property type="component" value="Unassembled WGS sequence"/>
</dbReference>
<proteinExistence type="predicted"/>
<name>A0A833RP40_9HYME</name>
<evidence type="ECO:0000313" key="1">
    <source>
        <dbReference type="EMBL" id="KAF3423623.1"/>
    </source>
</evidence>